<dbReference type="OrthoDB" id="6244776at2759"/>
<keyword evidence="1" id="KW-0812">Transmembrane</keyword>
<feature type="transmembrane region" description="Helical" evidence="1">
    <location>
        <begin position="389"/>
        <end position="414"/>
    </location>
</feature>
<feature type="transmembrane region" description="Helical" evidence="1">
    <location>
        <begin position="53"/>
        <end position="77"/>
    </location>
</feature>
<gene>
    <name evidence="2" type="ORF">HDID_LOCUS1457</name>
</gene>
<feature type="transmembrane region" description="Helical" evidence="1">
    <location>
        <begin position="943"/>
        <end position="967"/>
    </location>
</feature>
<protein>
    <submittedName>
        <fullName evidence="4">t-SNARE coiled-coil homology domain-containing protein</fullName>
    </submittedName>
</protein>
<organism evidence="4">
    <name type="scientific">Hymenolepis diminuta</name>
    <name type="common">Rat tapeworm</name>
    <dbReference type="NCBI Taxonomy" id="6216"/>
    <lineage>
        <taxon>Eukaryota</taxon>
        <taxon>Metazoa</taxon>
        <taxon>Spiralia</taxon>
        <taxon>Lophotrochozoa</taxon>
        <taxon>Platyhelminthes</taxon>
        <taxon>Cestoda</taxon>
        <taxon>Eucestoda</taxon>
        <taxon>Cyclophyllidea</taxon>
        <taxon>Hymenolepididae</taxon>
        <taxon>Hymenolepis</taxon>
    </lineage>
</organism>
<keyword evidence="1" id="KW-0472">Membrane</keyword>
<sequence>MFESGYLVPLIAEKLLPVSGNYSLIGRVFSRCLHNKFDIFTCTTFEVPRIRNLFIVLCILLMVISAIIIGPLIQTLISFSRCKFQKKKTLKPERCQITVFLISFISFWFLLIISLIFLVIFFSENLNFNSSQGDDFVGRVNGISYRTFSLLRSLTNESKFIANDTIHGIMEDFYTDLLSEIPTITANFLNQTNLETALSILGNLANTVEAVLDAHTFLRENGPQVTLELEKLDSSIRWNAEMLVREIQETRGECRDFSDQIPSLKAFNDSMNELAKGLQKEEHYGDTFFKLFHLESSLGLFNMLNVLPFNVSEVTDQLKSTIKVRDDLGASIQENMEYRFTRMMKDVAGMIGNLSAYIDKGQVLINQTERTYNKTIKDVNRALDSLKHAWIIVYFIEMMVATAPLVLLICSCMFPRRSFTVPVKEAFPLLTINNVISTSSSGCGSSEDEASTLTAQERQVVPAITLPVDGNFISTQELFLEQGWKSSVSFDSDSGCPRSDCRGEVLWSQVGTFETLGGVEVKETKASNPKHRCCKGCAHLVSFCGSLILSLICLPLVFGIGYLHVNVCLPLVPNSPQQHQLDDEINGIIEESWDDWMNLTSVFVNQYLQFTDNSTSSNFALENHLRISNPRNLVSALLTQCVGPSGNGSLFKAISLNIKLNFTGVLDIPVFRSKLIEFREYFVAQAVEMVVEKLEAGLLPPNFEHLLQALISEPNNGRSEETSSTTALDTADRFWSQAIRSASDRERAIRTTLERLQANTQILKKVNLLQRMLEQEIAHVHNSSTLCSIRLAQLLRSSRYALRLVRSRRKSFRFNEQLQGLLKAAVTLNRISKVPSFTQSLSNFAGLAYKMGLSKASSDTSIENLLLTVHKVIGMEFDRITNTFEAHLAAKAVNARIAAVLERFTAPCDRLGSIAWNAVESICIVNSPERVHQREFVPILQRMAAVGLAILLLISLYSLLCLIYICIIKSLSSK</sequence>
<accession>A0A0R3SAQ4</accession>
<name>A0A0R3SAQ4_HYMDI</name>
<reference evidence="2 3" key="2">
    <citation type="submission" date="2018-11" db="EMBL/GenBank/DDBJ databases">
        <authorList>
            <consortium name="Pathogen Informatics"/>
        </authorList>
    </citation>
    <scope>NUCLEOTIDE SEQUENCE [LARGE SCALE GENOMIC DNA]</scope>
</reference>
<feature type="transmembrane region" description="Helical" evidence="1">
    <location>
        <begin position="540"/>
        <end position="565"/>
    </location>
</feature>
<evidence type="ECO:0000313" key="4">
    <source>
        <dbReference type="WBParaSite" id="HDID_0000145601-mRNA-1"/>
    </source>
</evidence>
<evidence type="ECO:0000313" key="3">
    <source>
        <dbReference type="Proteomes" id="UP000274504"/>
    </source>
</evidence>
<feature type="transmembrane region" description="Helical" evidence="1">
    <location>
        <begin position="97"/>
        <end position="122"/>
    </location>
</feature>
<keyword evidence="1" id="KW-1133">Transmembrane helix</keyword>
<dbReference type="WBParaSite" id="HDID_0000145601-mRNA-1">
    <property type="protein sequence ID" value="HDID_0000145601-mRNA-1"/>
    <property type="gene ID" value="HDID_0000145601"/>
</dbReference>
<evidence type="ECO:0000313" key="2">
    <source>
        <dbReference type="EMBL" id="VDL18918.1"/>
    </source>
</evidence>
<dbReference type="Proteomes" id="UP000274504">
    <property type="component" value="Unassembled WGS sequence"/>
</dbReference>
<evidence type="ECO:0000256" key="1">
    <source>
        <dbReference type="SAM" id="Phobius"/>
    </source>
</evidence>
<dbReference type="EMBL" id="UYSG01000270">
    <property type="protein sequence ID" value="VDL18918.1"/>
    <property type="molecule type" value="Genomic_DNA"/>
</dbReference>
<dbReference type="AlphaFoldDB" id="A0A0R3SAQ4"/>
<proteinExistence type="predicted"/>
<reference evidence="4" key="1">
    <citation type="submission" date="2016-04" db="UniProtKB">
        <authorList>
            <consortium name="WormBaseParasite"/>
        </authorList>
    </citation>
    <scope>IDENTIFICATION</scope>
</reference>